<organism evidence="2 3">
    <name type="scientific">Romanomermis culicivorax</name>
    <name type="common">Nematode worm</name>
    <dbReference type="NCBI Taxonomy" id="13658"/>
    <lineage>
        <taxon>Eukaryota</taxon>
        <taxon>Metazoa</taxon>
        <taxon>Ecdysozoa</taxon>
        <taxon>Nematoda</taxon>
        <taxon>Enoplea</taxon>
        <taxon>Dorylaimia</taxon>
        <taxon>Mermithida</taxon>
        <taxon>Mermithoidea</taxon>
        <taxon>Mermithidae</taxon>
        <taxon>Romanomermis</taxon>
    </lineage>
</organism>
<evidence type="ECO:0000256" key="1">
    <source>
        <dbReference type="SAM" id="MobiDB-lite"/>
    </source>
</evidence>
<dbReference type="AlphaFoldDB" id="A0A915IVL2"/>
<proteinExistence type="predicted"/>
<name>A0A915IVL2_ROMCU</name>
<keyword evidence="2" id="KW-1185">Reference proteome</keyword>
<reference evidence="3" key="1">
    <citation type="submission" date="2022-11" db="UniProtKB">
        <authorList>
            <consortium name="WormBaseParasite"/>
        </authorList>
    </citation>
    <scope>IDENTIFICATION</scope>
</reference>
<dbReference type="WBParaSite" id="nRc.2.0.1.t18113-RA">
    <property type="protein sequence ID" value="nRc.2.0.1.t18113-RA"/>
    <property type="gene ID" value="nRc.2.0.1.g18113"/>
</dbReference>
<accession>A0A915IVL2</accession>
<dbReference type="Proteomes" id="UP000887565">
    <property type="component" value="Unplaced"/>
</dbReference>
<feature type="region of interest" description="Disordered" evidence="1">
    <location>
        <begin position="37"/>
        <end position="58"/>
    </location>
</feature>
<sequence length="97" mass="11109">MIFYLAYAFSHKAGQNSLITELRHVFKALLKQGKRSSMKTSIHVPKRQKRQFMRPHESQNSPDYIIKIAFVICPSHEMSGISYPLFGNLSVGKSEKP</sequence>
<evidence type="ECO:0000313" key="2">
    <source>
        <dbReference type="Proteomes" id="UP000887565"/>
    </source>
</evidence>
<protein>
    <submittedName>
        <fullName evidence="3">Uncharacterized protein</fullName>
    </submittedName>
</protein>
<feature type="compositionally biased region" description="Basic residues" evidence="1">
    <location>
        <begin position="44"/>
        <end position="53"/>
    </location>
</feature>
<evidence type="ECO:0000313" key="3">
    <source>
        <dbReference type="WBParaSite" id="nRc.2.0.1.t18113-RA"/>
    </source>
</evidence>